<sequence length="251" mass="27796">MNLCLAAIAADVRRLGFACVPGSTLRDLLPREARKGWSQFAASWDDLGPDAYMADAGRYRRRRYAAYRATAATFERRTHKAHYQSRCYNRLNGGIERWFEPVTQAIADNPATEAILRLCQALFSQATLGETPIEQDVELHQFRIEAGPGTVGSPTPEGMHRDGVDWACVLLVNRTNIEHGVTHIQDENGKDLETVTLDAPLDTIFLDDRRVTHGVTDISRVNAAQAGFRDVLVITFRASSGECAAHEKAEG</sequence>
<dbReference type="GO" id="GO:0051213">
    <property type="term" value="F:dioxygenase activity"/>
    <property type="evidence" value="ECO:0007669"/>
    <property type="project" value="InterPro"/>
</dbReference>
<dbReference type="Proteomes" id="UP000013201">
    <property type="component" value="Unassembled WGS sequence"/>
</dbReference>
<proteinExistence type="predicted"/>
<evidence type="ECO:0000313" key="1">
    <source>
        <dbReference type="EMBL" id="CCW17635.1"/>
    </source>
</evidence>
<gene>
    <name evidence="1" type="ORF">EBBID32_19760</name>
</gene>
<dbReference type="InterPro" id="IPR018724">
    <property type="entry name" value="2OG-Fe_dioxygenase"/>
</dbReference>
<keyword evidence="2" id="KW-1185">Reference proteome</keyword>
<evidence type="ECO:0000313" key="2">
    <source>
        <dbReference type="Proteomes" id="UP000013201"/>
    </source>
</evidence>
<dbReference type="EMBL" id="CAVK010000088">
    <property type="protein sequence ID" value="CCW17635.1"/>
    <property type="molecule type" value="Genomic_DNA"/>
</dbReference>
<dbReference type="Gene3D" id="2.60.120.620">
    <property type="entry name" value="q2cbj1_9rhob like domain"/>
    <property type="match status" value="1"/>
</dbReference>
<evidence type="ECO:0008006" key="3">
    <source>
        <dbReference type="Google" id="ProtNLM"/>
    </source>
</evidence>
<dbReference type="OrthoDB" id="6681382at2"/>
<dbReference type="AlphaFoldDB" id="N1MK91"/>
<name>N1MK91_9SPHN</name>
<protein>
    <recommendedName>
        <fullName evidence="3">2OG-Fe dioxygenase family protein</fullName>
    </recommendedName>
</protein>
<reference evidence="1 2" key="1">
    <citation type="submission" date="2013-03" db="EMBL/GenBank/DDBJ databases">
        <authorList>
            <person name="Le V."/>
        </authorList>
    </citation>
    <scope>NUCLEOTIDE SEQUENCE [LARGE SCALE GENOMIC DNA]</scope>
    <source>
        <strain evidence="1 2">BiD32</strain>
    </source>
</reference>
<dbReference type="RefSeq" id="WP_006954881.1">
    <property type="nucleotide sequence ID" value="NZ_CAVK010000088.1"/>
</dbReference>
<comment type="caution">
    <text evidence="1">The sequence shown here is derived from an EMBL/GenBank/DDBJ whole genome shotgun (WGS) entry which is preliminary data.</text>
</comment>
<accession>N1MK91</accession>
<reference evidence="2" key="2">
    <citation type="submission" date="2013-04" db="EMBL/GenBank/DDBJ databases">
        <title>Bisphenol A degrading Sphingobium sp. strain BiD32.</title>
        <authorList>
            <person name="Nielsen J.L."/>
            <person name="Zhou N.A."/>
            <person name="Kjeldal H."/>
        </authorList>
    </citation>
    <scope>NUCLEOTIDE SEQUENCE [LARGE SCALE GENOMIC DNA]</scope>
    <source>
        <strain evidence="2">BiD32</strain>
    </source>
</reference>
<dbReference type="Pfam" id="PF10014">
    <property type="entry name" value="2OG-Fe_Oxy_2"/>
    <property type="match status" value="1"/>
</dbReference>
<organism evidence="1 2">
    <name type="scientific">Sphingobium indicum BiD32</name>
    <dbReference type="NCBI Taxonomy" id="1301087"/>
    <lineage>
        <taxon>Bacteria</taxon>
        <taxon>Pseudomonadati</taxon>
        <taxon>Pseudomonadota</taxon>
        <taxon>Alphaproteobacteria</taxon>
        <taxon>Sphingomonadales</taxon>
        <taxon>Sphingomonadaceae</taxon>
        <taxon>Sphingobium</taxon>
    </lineage>
</organism>